<comment type="caution">
    <text evidence="5">The sequence shown here is derived from an EMBL/GenBank/DDBJ whole genome shotgun (WGS) entry which is preliminary data.</text>
</comment>
<dbReference type="InterPro" id="IPR018833">
    <property type="entry name" value="Rv2993c-like_N"/>
</dbReference>
<evidence type="ECO:0000256" key="1">
    <source>
        <dbReference type="ARBA" id="ARBA00010211"/>
    </source>
</evidence>
<evidence type="ECO:0000313" key="6">
    <source>
        <dbReference type="Proteomes" id="UP000230161"/>
    </source>
</evidence>
<dbReference type="InterPro" id="IPR011234">
    <property type="entry name" value="Fumarylacetoacetase-like_C"/>
</dbReference>
<dbReference type="InterPro" id="IPR036663">
    <property type="entry name" value="Fumarylacetoacetase_C_sf"/>
</dbReference>
<comment type="similarity">
    <text evidence="1">Belongs to the FAH family.</text>
</comment>
<dbReference type="PANTHER" id="PTHR42796">
    <property type="entry name" value="FUMARYLACETOACETATE HYDROLASE DOMAIN-CONTAINING PROTEIN 2A-RELATED"/>
    <property type="match status" value="1"/>
</dbReference>
<dbReference type="PANTHER" id="PTHR42796:SF4">
    <property type="entry name" value="FUMARYLACETOACETATE HYDROLASE DOMAIN-CONTAINING PROTEIN 2A"/>
    <property type="match status" value="1"/>
</dbReference>
<dbReference type="Pfam" id="PF01557">
    <property type="entry name" value="FAA_hydrolase"/>
    <property type="match status" value="1"/>
</dbReference>
<organism evidence="5 6">
    <name type="scientific">Compostimonas suwonensis</name>
    <dbReference type="NCBI Taxonomy" id="1048394"/>
    <lineage>
        <taxon>Bacteria</taxon>
        <taxon>Bacillati</taxon>
        <taxon>Actinomycetota</taxon>
        <taxon>Actinomycetes</taxon>
        <taxon>Micrococcales</taxon>
        <taxon>Microbacteriaceae</taxon>
        <taxon>Compostimonas</taxon>
    </lineage>
</organism>
<dbReference type="InterPro" id="IPR051121">
    <property type="entry name" value="FAH"/>
</dbReference>
<keyword evidence="6" id="KW-1185">Reference proteome</keyword>
<evidence type="ECO:0000259" key="4">
    <source>
        <dbReference type="Pfam" id="PF10370"/>
    </source>
</evidence>
<feature type="domain" description="Fumarylacetoacetase-like C-terminal" evidence="3">
    <location>
        <begin position="64"/>
        <end position="256"/>
    </location>
</feature>
<dbReference type="GO" id="GO:0003824">
    <property type="term" value="F:catalytic activity"/>
    <property type="evidence" value="ECO:0007669"/>
    <property type="project" value="InterPro"/>
</dbReference>
<reference evidence="5 6" key="1">
    <citation type="submission" date="2017-11" db="EMBL/GenBank/DDBJ databases">
        <title>Genomic Encyclopedia of Archaeal and Bacterial Type Strains, Phase II (KMG-II): From Individual Species to Whole Genera.</title>
        <authorList>
            <person name="Goeker M."/>
        </authorList>
    </citation>
    <scope>NUCLEOTIDE SEQUENCE [LARGE SCALE GENOMIC DNA]</scope>
    <source>
        <strain evidence="5 6">DSM 25625</strain>
    </source>
</reference>
<dbReference type="EMBL" id="PGFB01000002">
    <property type="protein sequence ID" value="PJJ63739.1"/>
    <property type="molecule type" value="Genomic_DNA"/>
</dbReference>
<dbReference type="Gene3D" id="3.90.850.10">
    <property type="entry name" value="Fumarylacetoacetase-like, C-terminal domain"/>
    <property type="match status" value="1"/>
</dbReference>
<name>A0A2M9C079_9MICO</name>
<keyword evidence="2" id="KW-0479">Metal-binding</keyword>
<feature type="domain" description="Rv2993c-like N-terminal" evidence="4">
    <location>
        <begin position="11"/>
        <end position="59"/>
    </location>
</feature>
<dbReference type="AlphaFoldDB" id="A0A2M9C079"/>
<accession>A0A2M9C079</accession>
<evidence type="ECO:0000313" key="5">
    <source>
        <dbReference type="EMBL" id="PJJ63739.1"/>
    </source>
</evidence>
<dbReference type="GO" id="GO:0044281">
    <property type="term" value="P:small molecule metabolic process"/>
    <property type="evidence" value="ECO:0007669"/>
    <property type="project" value="UniProtKB-ARBA"/>
</dbReference>
<evidence type="ECO:0000256" key="2">
    <source>
        <dbReference type="ARBA" id="ARBA00022723"/>
    </source>
</evidence>
<dbReference type="Pfam" id="PF10370">
    <property type="entry name" value="Rv2993c-like_N"/>
    <property type="match status" value="1"/>
</dbReference>
<sequence length="257" mass="27426">MADLARDDAIGRVQAATESGWSYVAWSGEAVHALEGDPFGGSATTGPELRLDDVRLLAPVAPGKIVAAAVNYVSHAIRRDPPEKPELFYKPISSVIGPGRQVVLPDDADIVEAEGELVLVIGRRAKHLTPETAAQAIFGYTCGFDISARNFQRADRHFWRAKGSDTFSPIGPRIARGVPGPDVALTTRINGEVKQQTTVGEMIFSPLELLVFASRYITFEPGDLFYTGTPGVPPGIVSGDDLRVDIDGVGALTMTVA</sequence>
<dbReference type="OrthoDB" id="9805307at2"/>
<proteinExistence type="inferred from homology"/>
<gene>
    <name evidence="5" type="ORF">CLV54_1413</name>
</gene>
<dbReference type="Proteomes" id="UP000230161">
    <property type="component" value="Unassembled WGS sequence"/>
</dbReference>
<dbReference type="Gene3D" id="2.30.30.370">
    <property type="entry name" value="FAH"/>
    <property type="match status" value="1"/>
</dbReference>
<evidence type="ECO:0000259" key="3">
    <source>
        <dbReference type="Pfam" id="PF01557"/>
    </source>
</evidence>
<dbReference type="GO" id="GO:0046872">
    <property type="term" value="F:metal ion binding"/>
    <property type="evidence" value="ECO:0007669"/>
    <property type="project" value="UniProtKB-KW"/>
</dbReference>
<dbReference type="SUPFAM" id="SSF56529">
    <property type="entry name" value="FAH"/>
    <property type="match status" value="1"/>
</dbReference>
<protein>
    <submittedName>
        <fullName evidence="5">2-keto-4-pentenoate hydratase/2-oxohepta-3-ene-1,7-dioic acid hydratase in catechol pathway</fullName>
    </submittedName>
</protein>
<dbReference type="RefSeq" id="WP_100344199.1">
    <property type="nucleotide sequence ID" value="NZ_PGFB01000002.1"/>
</dbReference>